<dbReference type="Proteomes" id="UP000637906">
    <property type="component" value="Unassembled WGS sequence"/>
</dbReference>
<comment type="caution">
    <text evidence="3">The sequence shown here is derived from an EMBL/GenBank/DDBJ whole genome shotgun (WGS) entry which is preliminary data.</text>
</comment>
<reference evidence="3 4" key="1">
    <citation type="journal article" date="2021" name="Microb. Ecol.">
        <title>Candidatus Mesenet longicola: Novel Endosymbionts of Brontispa longissima that Induce Cytoplasmic Incompatibility.</title>
        <authorList>
            <person name="Takano S."/>
            <person name="Gotoh Y."/>
            <person name="Hayashi T."/>
        </authorList>
    </citation>
    <scope>NUCLEOTIDE SEQUENCE [LARGE SCALE GENOMIC DNA]</scope>
    <source>
        <strain evidence="3">L5</strain>
    </source>
</reference>
<accession>A0A8J3MLY3</accession>
<organism evidence="3 4">
    <name type="scientific">Candidatus Mesenet longicola</name>
    <dbReference type="NCBI Taxonomy" id="1892558"/>
    <lineage>
        <taxon>Bacteria</taxon>
        <taxon>Pseudomonadati</taxon>
        <taxon>Pseudomonadota</taxon>
        <taxon>Alphaproteobacteria</taxon>
        <taxon>Rickettsiales</taxon>
        <taxon>Anaplasmataceae</taxon>
        <taxon>Candidatus Mesenet</taxon>
    </lineage>
</organism>
<name>A0A8J3MLY3_9RICK</name>
<dbReference type="Pfam" id="PF13624">
    <property type="entry name" value="SurA_N_3"/>
    <property type="match status" value="1"/>
</dbReference>
<dbReference type="InterPro" id="IPR046357">
    <property type="entry name" value="PPIase_dom_sf"/>
</dbReference>
<proteinExistence type="predicted"/>
<gene>
    <name evidence="3" type="ORF">sL5_03820</name>
</gene>
<keyword evidence="4" id="KW-1185">Reference proteome</keyword>
<dbReference type="GO" id="GO:0003755">
    <property type="term" value="F:peptidyl-prolyl cis-trans isomerase activity"/>
    <property type="evidence" value="ECO:0007669"/>
    <property type="project" value="InterPro"/>
</dbReference>
<feature type="signal peptide" evidence="2">
    <location>
        <begin position="1"/>
        <end position="20"/>
    </location>
</feature>
<dbReference type="SUPFAM" id="SSF109998">
    <property type="entry name" value="Triger factor/SurA peptide-binding domain-like"/>
    <property type="match status" value="1"/>
</dbReference>
<evidence type="ECO:0000256" key="1">
    <source>
        <dbReference type="ARBA" id="ARBA00022729"/>
    </source>
</evidence>
<feature type="chain" id="PRO_5035317687" evidence="2">
    <location>
        <begin position="21"/>
        <end position="389"/>
    </location>
</feature>
<sequence length="389" mass="44527">MNKLVIIFFSLFCIFTNVFASVKTVATVDGELISSLDVEKRILSMEHLGIKTDQKQVLQSLIDEVLIENQAKKLKISVSNNELNDEVLLFFKRLKLDYDEFTKQVKNNDIDYNSIIKQIKSQLLWSKISELKILSFINISNEEVNNIAQQIDKVGVIINALEILIPNKSNSSYNTAINIVQKLRNNESLEAIVKDYTEFSVSIQKEALNIMLLPPKSQNVLGGLNIGDVSDPIAVDNAYLVVKVTDKIKFDPSLLNATLSLKQVYLLNNQENFNEYYEKLDDLKSQKVDCLMFDRVVENLGLPKVEKIEVKMGELAPYMQASLQKLQVGEIIDIKDNKGNLRLIMLCNIQKKYVDQREWIKQKIYEQKVSMQSAIYFDNMRKNATIVLS</sequence>
<dbReference type="InterPro" id="IPR027304">
    <property type="entry name" value="Trigger_fact/SurA_dom_sf"/>
</dbReference>
<dbReference type="SUPFAM" id="SSF54534">
    <property type="entry name" value="FKBP-like"/>
    <property type="match status" value="1"/>
</dbReference>
<protein>
    <submittedName>
        <fullName evidence="3">Uncharacterized protein</fullName>
    </submittedName>
</protein>
<dbReference type="InterPro" id="IPR050280">
    <property type="entry name" value="OMP_Chaperone_SurA"/>
</dbReference>
<dbReference type="PANTHER" id="PTHR47637">
    <property type="entry name" value="CHAPERONE SURA"/>
    <property type="match status" value="1"/>
</dbReference>
<dbReference type="AlphaFoldDB" id="A0A8J3MLY3"/>
<evidence type="ECO:0000313" key="3">
    <source>
        <dbReference type="EMBL" id="GHM59389.1"/>
    </source>
</evidence>
<dbReference type="Gene3D" id="1.10.4030.10">
    <property type="entry name" value="Porin chaperone SurA, peptide-binding domain"/>
    <property type="match status" value="1"/>
</dbReference>
<evidence type="ECO:0000313" key="4">
    <source>
        <dbReference type="Proteomes" id="UP000637906"/>
    </source>
</evidence>
<evidence type="ECO:0000256" key="2">
    <source>
        <dbReference type="SAM" id="SignalP"/>
    </source>
</evidence>
<dbReference type="EMBL" id="BNGU01000011">
    <property type="protein sequence ID" value="GHM59389.1"/>
    <property type="molecule type" value="Genomic_DNA"/>
</dbReference>
<dbReference type="Gene3D" id="3.10.50.40">
    <property type="match status" value="1"/>
</dbReference>
<dbReference type="PANTHER" id="PTHR47637:SF1">
    <property type="entry name" value="CHAPERONE SURA"/>
    <property type="match status" value="1"/>
</dbReference>
<keyword evidence="1 2" id="KW-0732">Signal</keyword>